<dbReference type="InterPro" id="IPR013815">
    <property type="entry name" value="ATP_grasp_subdomain_1"/>
</dbReference>
<comment type="cofactor">
    <cofactor evidence="7">
        <name>Mg(2+)</name>
        <dbReference type="ChEBI" id="CHEBI:18420"/>
    </cofactor>
    <text evidence="7">Binds 1 Mg(2+) ion per subunit.</text>
</comment>
<feature type="binding site" evidence="7">
    <location>
        <position position="245"/>
    </location>
    <ligand>
        <name>Mg(2+)</name>
        <dbReference type="ChEBI" id="CHEBI:18420"/>
    </ligand>
</feature>
<dbReference type="GO" id="GO:0000287">
    <property type="term" value="F:magnesium ion binding"/>
    <property type="evidence" value="ECO:0007669"/>
    <property type="project" value="UniProtKB-UniRule"/>
</dbReference>
<dbReference type="FunFam" id="3.30.470.20:FF:000002">
    <property type="entry name" value="Succinate--CoA ligase [ADP-forming] subunit beta"/>
    <property type="match status" value="1"/>
</dbReference>
<reference evidence="11" key="1">
    <citation type="submission" date="2021-01" db="EMBL/GenBank/DDBJ databases">
        <authorList>
            <person name="Corre E."/>
            <person name="Pelletier E."/>
            <person name="Niang G."/>
            <person name="Scheremetjew M."/>
            <person name="Finn R."/>
            <person name="Kale V."/>
            <person name="Holt S."/>
            <person name="Cochrane G."/>
            <person name="Meng A."/>
            <person name="Brown T."/>
            <person name="Cohen L."/>
        </authorList>
    </citation>
    <scope>NUCLEOTIDE SEQUENCE</scope>
    <source>
        <strain evidence="11">CCMP1510</strain>
    </source>
</reference>
<dbReference type="HAMAP" id="MF_00558">
    <property type="entry name" value="Succ_CoA_beta"/>
    <property type="match status" value="1"/>
</dbReference>
<keyword evidence="7" id="KW-0496">Mitochondrion</keyword>
<evidence type="ECO:0000259" key="10">
    <source>
        <dbReference type="Pfam" id="PF08442"/>
    </source>
</evidence>
<evidence type="ECO:0000256" key="5">
    <source>
        <dbReference type="ARBA" id="ARBA00022741"/>
    </source>
</evidence>
<comment type="pathway">
    <text evidence="1 7">Carbohydrate metabolism; tricarboxylic acid cycle; succinate from succinyl-CoA (ligase route): step 1/1.</text>
</comment>
<dbReference type="InterPro" id="IPR013650">
    <property type="entry name" value="ATP-grasp_succ-CoA_synth-type"/>
</dbReference>
<dbReference type="PROSITE" id="PS01217">
    <property type="entry name" value="SUCCINYL_COA_LIG_3"/>
    <property type="match status" value="1"/>
</dbReference>
<dbReference type="FunFam" id="3.30.1490.20:FF:000002">
    <property type="entry name" value="Succinate--CoA ligase [ADP-forming] subunit beta"/>
    <property type="match status" value="1"/>
</dbReference>
<dbReference type="GO" id="GO:0005739">
    <property type="term" value="C:mitochondrion"/>
    <property type="evidence" value="ECO:0007669"/>
    <property type="project" value="UniProtKB-SubCell"/>
</dbReference>
<dbReference type="InterPro" id="IPR017866">
    <property type="entry name" value="Succ-CoA_synthase_bsu_CS"/>
</dbReference>
<comment type="subunit">
    <text evidence="7 8">Heterodimer of an alpha and a beta subunit.</text>
</comment>
<keyword evidence="7" id="KW-0067">ATP-binding</keyword>
<evidence type="ECO:0000256" key="8">
    <source>
        <dbReference type="RuleBase" id="RU361258"/>
    </source>
</evidence>
<dbReference type="EMBL" id="HBIJ01005315">
    <property type="protein sequence ID" value="CAE0363007.1"/>
    <property type="molecule type" value="Transcribed_RNA"/>
</dbReference>
<feature type="binding site" evidence="7">
    <location>
        <position position="231"/>
    </location>
    <ligand>
        <name>Mg(2+)</name>
        <dbReference type="ChEBI" id="CHEBI:18420"/>
    </ligand>
</feature>
<dbReference type="PANTHER" id="PTHR11815">
    <property type="entry name" value="SUCCINYL-COA SYNTHETASE BETA CHAIN"/>
    <property type="match status" value="1"/>
</dbReference>
<dbReference type="GO" id="GO:0042709">
    <property type="term" value="C:succinate-CoA ligase complex"/>
    <property type="evidence" value="ECO:0007669"/>
    <property type="project" value="TreeGrafter"/>
</dbReference>
<evidence type="ECO:0000256" key="1">
    <source>
        <dbReference type="ARBA" id="ARBA00005064"/>
    </source>
</evidence>
<dbReference type="NCBIfam" id="TIGR01016">
    <property type="entry name" value="sucCoAbeta"/>
    <property type="match status" value="1"/>
</dbReference>
<dbReference type="SUPFAM" id="SSF56059">
    <property type="entry name" value="Glutathione synthetase ATP-binding domain-like"/>
    <property type="match status" value="1"/>
</dbReference>
<dbReference type="Pfam" id="PF00549">
    <property type="entry name" value="Ligase_CoA"/>
    <property type="match status" value="1"/>
</dbReference>
<feature type="binding site" evidence="7">
    <location>
        <begin position="353"/>
        <end position="355"/>
    </location>
    <ligand>
        <name>substrate</name>
        <note>ligand shared with subunit alpha</note>
    </ligand>
</feature>
<comment type="similarity">
    <text evidence="7 8">Belongs to the succinate/malate CoA ligase beta subunit family.</text>
</comment>
<dbReference type="GO" id="GO:0006099">
    <property type="term" value="P:tricarboxylic acid cycle"/>
    <property type="evidence" value="ECO:0007669"/>
    <property type="project" value="UniProtKB-UniRule"/>
</dbReference>
<feature type="binding site" evidence="7">
    <location>
        <position position="296"/>
    </location>
    <ligand>
        <name>substrate</name>
        <note>ligand shared with subunit alpha</note>
    </ligand>
</feature>
<keyword evidence="6 7" id="KW-0460">Magnesium</keyword>
<dbReference type="UniPathway" id="UPA00223">
    <property type="reaction ID" value="UER00999"/>
</dbReference>
<dbReference type="InterPro" id="IPR016102">
    <property type="entry name" value="Succinyl-CoA_synth-like"/>
</dbReference>
<evidence type="ECO:0000256" key="3">
    <source>
        <dbReference type="ARBA" id="ARBA00022598"/>
    </source>
</evidence>
<keyword evidence="2 7" id="KW-0816">Tricarboxylic acid cycle</keyword>
<dbReference type="InterPro" id="IPR005811">
    <property type="entry name" value="SUCC_ACL_C"/>
</dbReference>
<comment type="catalytic activity">
    <reaction evidence="7">
        <text>succinate + ATP + CoA = succinyl-CoA + ADP + phosphate</text>
        <dbReference type="Rhea" id="RHEA:17661"/>
        <dbReference type="ChEBI" id="CHEBI:30031"/>
        <dbReference type="ChEBI" id="CHEBI:30616"/>
        <dbReference type="ChEBI" id="CHEBI:43474"/>
        <dbReference type="ChEBI" id="CHEBI:57287"/>
        <dbReference type="ChEBI" id="CHEBI:57292"/>
        <dbReference type="ChEBI" id="CHEBI:456216"/>
        <dbReference type="EC" id="6.2.1.5"/>
    </reaction>
</comment>
<dbReference type="FunFam" id="3.40.50.261:FF:000001">
    <property type="entry name" value="Succinate--CoA ligase [ADP-forming] subunit beta"/>
    <property type="match status" value="1"/>
</dbReference>
<keyword evidence="5 7" id="KW-0547">Nucleotide-binding</keyword>
<feature type="binding site" evidence="7">
    <location>
        <position position="140"/>
    </location>
    <ligand>
        <name>ATP</name>
        <dbReference type="ChEBI" id="CHEBI:30616"/>
    </ligand>
</feature>
<gene>
    <name evidence="11" type="ORF">ALAG00032_LOCUS3748</name>
</gene>
<dbReference type="GO" id="GO:0006104">
    <property type="term" value="P:succinyl-CoA metabolic process"/>
    <property type="evidence" value="ECO:0007669"/>
    <property type="project" value="TreeGrafter"/>
</dbReference>
<dbReference type="AlphaFoldDB" id="A0A7S3JTJ2"/>
<dbReference type="Gene3D" id="3.30.1490.20">
    <property type="entry name" value="ATP-grasp fold, A domain"/>
    <property type="match status" value="1"/>
</dbReference>
<proteinExistence type="inferred from homology"/>
<feature type="binding site" evidence="7">
    <location>
        <begin position="80"/>
        <end position="82"/>
    </location>
    <ligand>
        <name>ATP</name>
        <dbReference type="ChEBI" id="CHEBI:30616"/>
    </ligand>
</feature>
<dbReference type="Gene3D" id="3.40.50.261">
    <property type="entry name" value="Succinyl-CoA synthetase domains"/>
    <property type="match status" value="1"/>
</dbReference>
<organism evidence="11">
    <name type="scientific">Aureoumbra lagunensis</name>
    <dbReference type="NCBI Taxonomy" id="44058"/>
    <lineage>
        <taxon>Eukaryota</taxon>
        <taxon>Sar</taxon>
        <taxon>Stramenopiles</taxon>
        <taxon>Ochrophyta</taxon>
        <taxon>Pelagophyceae</taxon>
        <taxon>Pelagomonadales</taxon>
        <taxon>Aureoumbra</taxon>
    </lineage>
</organism>
<dbReference type="PIRSF" id="PIRSF001554">
    <property type="entry name" value="SucCS_beta"/>
    <property type="match status" value="1"/>
</dbReference>
<dbReference type="Pfam" id="PF08442">
    <property type="entry name" value="ATP-grasp_2"/>
    <property type="match status" value="1"/>
</dbReference>
<dbReference type="Gene3D" id="3.30.470.20">
    <property type="entry name" value="ATP-grasp fold, B domain"/>
    <property type="match status" value="1"/>
</dbReference>
<protein>
    <recommendedName>
        <fullName evidence="7">Succinate--CoA ligase [ADP-forming] subunit beta, mitochondrial</fullName>
        <ecNumber evidence="7">6.2.1.5</ecNumber>
    </recommendedName>
    <alternativeName>
        <fullName evidence="7">Succinyl-CoA synthetase beta chain</fullName>
        <shortName evidence="7">SCS-beta</shortName>
    </alternativeName>
</protein>
<evidence type="ECO:0000259" key="9">
    <source>
        <dbReference type="Pfam" id="PF00549"/>
    </source>
</evidence>
<name>A0A7S3JTJ2_9STRA</name>
<evidence type="ECO:0000256" key="4">
    <source>
        <dbReference type="ARBA" id="ARBA00022723"/>
    </source>
</evidence>
<feature type="domain" description="ATP-citrate synthase/succinyl-CoA ligase C-terminal" evidence="9">
    <location>
        <begin position="294"/>
        <end position="414"/>
    </location>
</feature>
<dbReference type="NCBIfam" id="NF001913">
    <property type="entry name" value="PRK00696.1"/>
    <property type="match status" value="1"/>
</dbReference>
<evidence type="ECO:0000256" key="7">
    <source>
        <dbReference type="HAMAP-Rule" id="MF_03219"/>
    </source>
</evidence>
<dbReference type="EC" id="6.2.1.5" evidence="7"/>
<evidence type="ECO:0000256" key="2">
    <source>
        <dbReference type="ARBA" id="ARBA00022532"/>
    </source>
</evidence>
<keyword evidence="4 7" id="KW-0479">Metal-binding</keyword>
<feature type="domain" description="ATP-grasp fold succinyl-CoA synthetase-type" evidence="10">
    <location>
        <begin position="29"/>
        <end position="234"/>
    </location>
</feature>
<feature type="binding site" evidence="7">
    <location>
        <position position="73"/>
    </location>
    <ligand>
        <name>ATP</name>
        <dbReference type="ChEBI" id="CHEBI:30616"/>
    </ligand>
</feature>
<evidence type="ECO:0000313" key="11">
    <source>
        <dbReference type="EMBL" id="CAE0363007.1"/>
    </source>
</evidence>
<accession>A0A7S3JTJ2</accession>
<sequence>MVSSTIRGGCQKVLSRVRVFKIESRRYLNLHEYQSAAILSSHGVNVPMGIAATSISEAIKAAETIGDDEVVVKSQILAGGRGLGRFTNGFQGGVHVCKKEQVENIASNMIGETLVTKQTGPNGKPVSTLLIAKKMNLRREMYFGILLDRAYGGPVVIACSEGGTSIEDLAEENPDAIVKVPIDIMEGMTDTKATEIINGLKLSGDRFAAIEQIKALYNVFRSCDCTMVEINPLAEDDQGNLIAADAKIGFDDNASFRQKDIFDQRDFTQEDSRDVAAEEWDLNYIGLNGNIGCMVNGAGLAMATMDAISLLGGSPANFLDVGGSANEKQITEAFKIITSDPSVQAILVNIFGGIMKCDVIAEGIVAAVKEAGLNIPLVVRLEGTNVDLGRNILNASGLNIINAADLEDAAKKAVAAIA</sequence>
<comment type="function">
    <text evidence="7">Succinyl-CoA synthetase functions in the citric acid cycle (TCA), coupling the hydrolysis of succinyl-CoA to the synthesis of ATP and thus represents the only step of substrate-level phosphorylation in the TCA. The beta subunit provides nucleotide specificity of the enzyme and binds the substrate succinate, while the binding sites for coenzyme A and phosphate are found in the alpha subunit.</text>
</comment>
<dbReference type="InterPro" id="IPR005809">
    <property type="entry name" value="Succ_CoA_ligase-like_bsu"/>
</dbReference>
<evidence type="ECO:0000256" key="6">
    <source>
        <dbReference type="ARBA" id="ARBA00022842"/>
    </source>
</evidence>
<dbReference type="PANTHER" id="PTHR11815:SF10">
    <property type="entry name" value="SUCCINATE--COA LIGASE [GDP-FORMING] SUBUNIT BETA, MITOCHONDRIAL"/>
    <property type="match status" value="1"/>
</dbReference>
<dbReference type="GO" id="GO:0005524">
    <property type="term" value="F:ATP binding"/>
    <property type="evidence" value="ECO:0007669"/>
    <property type="project" value="UniProtKB-UniRule"/>
</dbReference>
<dbReference type="SUPFAM" id="SSF52210">
    <property type="entry name" value="Succinyl-CoA synthetase domains"/>
    <property type="match status" value="1"/>
</dbReference>
<comment type="subcellular location">
    <subcellularLocation>
        <location evidence="7">Mitochondrion</location>
    </subcellularLocation>
</comment>
<dbReference type="GO" id="GO:0004775">
    <property type="term" value="F:succinate-CoA ligase (ADP-forming) activity"/>
    <property type="evidence" value="ECO:0007669"/>
    <property type="project" value="UniProtKB-UniRule"/>
</dbReference>
<keyword evidence="3 7" id="KW-0436">Ligase</keyword>